<feature type="domain" description="C2H2-type" evidence="12">
    <location>
        <begin position="15"/>
        <end position="38"/>
    </location>
</feature>
<evidence type="ECO:0000256" key="3">
    <source>
        <dbReference type="ARBA" id="ARBA00022723"/>
    </source>
</evidence>
<dbReference type="InterPro" id="IPR045266">
    <property type="entry name" value="DOH_DOMON"/>
</dbReference>
<keyword evidence="15" id="KW-1185">Reference proteome</keyword>
<keyword evidence="8" id="KW-0325">Glycoprotein</keyword>
<dbReference type="InterPro" id="IPR028460">
    <property type="entry name" value="Tbh/DBH"/>
</dbReference>
<dbReference type="InterPro" id="IPR000945">
    <property type="entry name" value="DBH-like"/>
</dbReference>
<feature type="transmembrane region" description="Helical" evidence="11">
    <location>
        <begin position="1431"/>
        <end position="1450"/>
    </location>
</feature>
<evidence type="ECO:0000256" key="5">
    <source>
        <dbReference type="ARBA" id="ARBA00023008"/>
    </source>
</evidence>
<feature type="domain" description="C2H2-type" evidence="12">
    <location>
        <begin position="44"/>
        <end position="72"/>
    </location>
</feature>
<feature type="domain" description="C2H2-type" evidence="12">
    <location>
        <begin position="363"/>
        <end position="391"/>
    </location>
</feature>
<organism evidence="14 15">
    <name type="scientific">Trichogramma kaykai</name>
    <dbReference type="NCBI Taxonomy" id="54128"/>
    <lineage>
        <taxon>Eukaryota</taxon>
        <taxon>Metazoa</taxon>
        <taxon>Ecdysozoa</taxon>
        <taxon>Arthropoda</taxon>
        <taxon>Hexapoda</taxon>
        <taxon>Insecta</taxon>
        <taxon>Pterygota</taxon>
        <taxon>Neoptera</taxon>
        <taxon>Endopterygota</taxon>
        <taxon>Hymenoptera</taxon>
        <taxon>Apocrita</taxon>
        <taxon>Proctotrupomorpha</taxon>
        <taxon>Chalcidoidea</taxon>
        <taxon>Trichogrammatidae</taxon>
        <taxon>Trichogramma</taxon>
    </lineage>
</organism>
<dbReference type="PANTHER" id="PTHR10157">
    <property type="entry name" value="DOPAMINE BETA HYDROXYLASE RELATED"/>
    <property type="match status" value="1"/>
</dbReference>
<feature type="domain" description="C2H2-type" evidence="12">
    <location>
        <begin position="276"/>
        <end position="304"/>
    </location>
</feature>
<dbReference type="SMART" id="SM00664">
    <property type="entry name" value="DoH"/>
    <property type="match status" value="1"/>
</dbReference>
<evidence type="ECO:0000256" key="4">
    <source>
        <dbReference type="ARBA" id="ARBA00023002"/>
    </source>
</evidence>
<keyword evidence="5" id="KW-0186">Copper</keyword>
<dbReference type="FunFam" id="2.60.120.230:FF:000001">
    <property type="entry name" value="Monooxygenase, DBH-like 1"/>
    <property type="match status" value="1"/>
</dbReference>
<dbReference type="InterPro" id="IPR013087">
    <property type="entry name" value="Znf_C2H2_type"/>
</dbReference>
<feature type="domain" description="C2H2-type" evidence="12">
    <location>
        <begin position="450"/>
        <end position="478"/>
    </location>
</feature>
<dbReference type="FunFam" id="2.60.120.310:FF:000004">
    <property type="entry name" value="DBH-like monooxygenase protein 1"/>
    <property type="match status" value="1"/>
</dbReference>
<dbReference type="PROSITE" id="PS50157">
    <property type="entry name" value="ZINC_FINGER_C2H2_2"/>
    <property type="match status" value="16"/>
</dbReference>
<dbReference type="InterPro" id="IPR036236">
    <property type="entry name" value="Znf_C2H2_sf"/>
</dbReference>
<feature type="compositionally biased region" description="Basic and acidic residues" evidence="10">
    <location>
        <begin position="712"/>
        <end position="742"/>
    </location>
</feature>
<proteinExistence type="inferred from homology"/>
<feature type="domain" description="C2H2-type" evidence="12">
    <location>
        <begin position="218"/>
        <end position="246"/>
    </location>
</feature>
<dbReference type="SUPFAM" id="SSF57667">
    <property type="entry name" value="beta-beta-alpha zinc fingers"/>
    <property type="match status" value="8"/>
</dbReference>
<dbReference type="InterPro" id="IPR014784">
    <property type="entry name" value="Cu2_ascorb_mOase-like_C"/>
</dbReference>
<dbReference type="SUPFAM" id="SSF49742">
    <property type="entry name" value="PHM/PNGase F"/>
    <property type="match status" value="2"/>
</dbReference>
<evidence type="ECO:0000313" key="14">
    <source>
        <dbReference type="EMBL" id="KAL3386794.1"/>
    </source>
</evidence>
<dbReference type="PRINTS" id="PR00767">
    <property type="entry name" value="DBMONOXGNASE"/>
</dbReference>
<dbReference type="Pfam" id="PF03712">
    <property type="entry name" value="Cu2_monoox_C"/>
    <property type="match status" value="1"/>
</dbReference>
<dbReference type="Proteomes" id="UP001627154">
    <property type="component" value="Unassembled WGS sequence"/>
</dbReference>
<feature type="domain" description="C2H2-type" evidence="12">
    <location>
        <begin position="392"/>
        <end position="420"/>
    </location>
</feature>
<evidence type="ECO:0000256" key="1">
    <source>
        <dbReference type="ARBA" id="ARBA00001973"/>
    </source>
</evidence>
<dbReference type="InterPro" id="IPR008977">
    <property type="entry name" value="PHM/PNGase_F_dom_sf"/>
</dbReference>
<dbReference type="InterPro" id="IPR024548">
    <property type="entry name" value="Cu2_monoox_C"/>
</dbReference>
<feature type="domain" description="C2H2-type" evidence="12">
    <location>
        <begin position="421"/>
        <end position="449"/>
    </location>
</feature>
<comment type="similarity">
    <text evidence="2">Belongs to the copper type II ascorbate-dependent monooxygenase family.</text>
</comment>
<evidence type="ECO:0000259" key="13">
    <source>
        <dbReference type="PROSITE" id="PS50836"/>
    </source>
</evidence>
<keyword evidence="11" id="KW-0472">Membrane</keyword>
<dbReference type="SMART" id="SM00614">
    <property type="entry name" value="ZnF_BED"/>
    <property type="match status" value="4"/>
</dbReference>
<dbReference type="Gene3D" id="2.60.40.1210">
    <property type="entry name" value="Cellobiose dehydrogenase, cytochrome domain"/>
    <property type="match status" value="1"/>
</dbReference>
<keyword evidence="9" id="KW-0862">Zinc</keyword>
<feature type="compositionally biased region" description="Basic residues" evidence="10">
    <location>
        <begin position="773"/>
        <end position="787"/>
    </location>
</feature>
<keyword evidence="9" id="KW-0863">Zinc-finger</keyword>
<keyword evidence="6" id="KW-0503">Monooxygenase</keyword>
<evidence type="ECO:0000256" key="6">
    <source>
        <dbReference type="ARBA" id="ARBA00023033"/>
    </source>
</evidence>
<dbReference type="PROSITE" id="PS00028">
    <property type="entry name" value="ZINC_FINGER_C2H2_1"/>
    <property type="match status" value="15"/>
</dbReference>
<feature type="compositionally biased region" description="Basic and acidic residues" evidence="10">
    <location>
        <begin position="1310"/>
        <end position="1319"/>
    </location>
</feature>
<evidence type="ECO:0000256" key="2">
    <source>
        <dbReference type="ARBA" id="ARBA00010676"/>
    </source>
</evidence>
<dbReference type="InterPro" id="IPR005018">
    <property type="entry name" value="DOMON_domain"/>
</dbReference>
<comment type="caution">
    <text evidence="14">The sequence shown here is derived from an EMBL/GenBank/DDBJ whole genome shotgun (WGS) entry which is preliminary data.</text>
</comment>
<comment type="cofactor">
    <cofactor evidence="1">
        <name>Cu(2+)</name>
        <dbReference type="ChEBI" id="CHEBI:29036"/>
    </cofactor>
</comment>
<dbReference type="Pfam" id="PF03351">
    <property type="entry name" value="DOMON"/>
    <property type="match status" value="1"/>
</dbReference>
<feature type="domain" description="C2H2-type" evidence="12">
    <location>
        <begin position="334"/>
        <end position="362"/>
    </location>
</feature>
<sequence>MLIHIKTVHKSPNDFACDKCGDKFNKKSHSFFHIKTVHEVLQYYLCDDCGKKFDRKSHLLFNMKTVHEGRKDYACDMCENKFGQKFNLLTHQKTAHEGLKDFVCEKCEKKFGLKSDLLKHQRTVHEGCKDCACDKCKKKFGQKSTLLFHQRTIHEDRNDYVCDKCGKKFGYKHTLLVHQKAVHEGLKDYPCDNCEKIFYRKSDALMHQKTIHEGRKDYVCEKCEKKFGHKSNLLKHLATVHEHRKNYTCENCEKKFGTKSDLLMHQKTVHEGRRDFACDKCEKKFGKKTNLFMHQRTVHDGFNNFACDNCEKKFGQKFNLLTHQKTAHEGLKDFVCEKCEKKFGLKSDLLKHQRTVHEGCKDCACDKCKKKFGQKSTLLFHQRTIHEDRNDYVCDKCGKKFGYKHTLLVHQKAVHEGLKDYPCDNCEKIFYRKSDALMHQKTIHEGRKDYVCEKCEKKFGHKSNLLKHLATVHEHRKNYTCENCEKKFGTKSDFEKKSVCKMQHQRGLIFALLLVGLVGSIHADLMMDLYVKLMDDSMFPSDAKPSPRSRRLWNLDESPSFHFEGPLDGPLKMRSKRSAVESPFFRVANPVKQHLDGQVNRRIVDIYKKPDWMVEMDRQFYNEKPQPVQVIAQLGERAESELESKIVLDTEKEEDKEDATENLSLGERRKRFRMARKKYDVYQESEKKHLRKSRPRRDDQYLINREKKIAALEARHGQKETVEDARVSSDGHNETYVRELKKGLRAMTNMRPKRQAETNSSSSSDGGAEHEQKHHHHRNHQQHRRVFTRRERLDDNGDVILEWDPIERENVTFRLTARTLGYVGLGFNDKSNMIGADIVIAWVDDQTHQAMILDSHGSLDDNRAPETDASQDVYLLHGSQNDTHTSVTFTRPWHLCDPDNKILTADTIRVLWALHPTDPELNQPAFHGDRRGSRALRLKASAPHGPPTESIPDLIKWDVKLNQFTVSNHSDTVYWCKIFKAPKLHRKHHMIGFTPLVQKSNEKYVHHVLLYECSSQNSILAEHARIAGAHCYSPTMPKEWDTCLQPVLTWIRGSQGEWLPRHVGLPIAEHLENSYYMLEVHYSNRDGRRVVDSSGVRLYLTPDLRPMEAGILVAGVAVSPMHMVPPQQREYATAGYCTPQCTEKMFDEAGINVVSVVLHSHHAGKRMSLRHIRRGRELEPIVQDRSFDFEYQQTYTLSREAKILPGDELVAECVYDTRGRARPTFGGYAATQEMCLAFVMHYPRTPLAACYSMTPVKEFFNALNVQSFKGVTMEQVEKLFVATTADTVALPKSPNHHSPSAFPGELENDAAGREEGDDDLVKQTKSAILSKGDYVDYDDIFSRLVIEKPDEFKDHTLSDHMQALAWNDTSLSKSIERSLYHGRHVTFCRTRNDKYPLAASIQMFPNFTVLPPVNETICAERLSARGLADSLATSYATIFAAFFVLCLNSLRHF</sequence>
<feature type="region of interest" description="Disordered" evidence="10">
    <location>
        <begin position="712"/>
        <end position="790"/>
    </location>
</feature>
<name>A0ABD2W1Q0_9HYME</name>
<evidence type="ECO:0000256" key="8">
    <source>
        <dbReference type="ARBA" id="ARBA00023180"/>
    </source>
</evidence>
<keyword evidence="11" id="KW-1133">Transmembrane helix</keyword>
<dbReference type="SMART" id="SM00355">
    <property type="entry name" value="ZnF_C2H2"/>
    <property type="match status" value="16"/>
</dbReference>
<feature type="domain" description="C2H2-type" evidence="12">
    <location>
        <begin position="189"/>
        <end position="217"/>
    </location>
</feature>
<dbReference type="EMBL" id="JBJJXI010000144">
    <property type="protein sequence ID" value="KAL3386794.1"/>
    <property type="molecule type" value="Genomic_DNA"/>
</dbReference>
<accession>A0ABD2W1Q0</accession>
<feature type="domain" description="C2H2-type" evidence="12">
    <location>
        <begin position="305"/>
        <end position="333"/>
    </location>
</feature>
<dbReference type="Gene3D" id="2.60.120.310">
    <property type="entry name" value="Copper type II, ascorbate-dependent monooxygenase, N-terminal domain"/>
    <property type="match status" value="1"/>
</dbReference>
<feature type="domain" description="C2H2-type" evidence="12">
    <location>
        <begin position="247"/>
        <end position="275"/>
    </location>
</feature>
<dbReference type="Gene3D" id="2.60.120.230">
    <property type="match status" value="1"/>
</dbReference>
<dbReference type="CDD" id="cd09631">
    <property type="entry name" value="DOMON_DOH"/>
    <property type="match status" value="1"/>
</dbReference>
<dbReference type="PANTHER" id="PTHR10157:SF23">
    <property type="entry name" value="MOXD1 HOMOLOG 1"/>
    <property type="match status" value="1"/>
</dbReference>
<dbReference type="Pfam" id="PF01082">
    <property type="entry name" value="Cu2_monooxygen"/>
    <property type="match status" value="1"/>
</dbReference>
<evidence type="ECO:0000256" key="7">
    <source>
        <dbReference type="ARBA" id="ARBA00023157"/>
    </source>
</evidence>
<dbReference type="PROSITE" id="PS50836">
    <property type="entry name" value="DOMON"/>
    <property type="match status" value="1"/>
</dbReference>
<dbReference type="GO" id="GO:0016715">
    <property type="term" value="F:oxidoreductase activity, acting on paired donors, with incorporation or reduction of molecular oxygen, reduced ascorbate as one donor, and incorporation of one atom of oxygen"/>
    <property type="evidence" value="ECO:0007669"/>
    <property type="project" value="UniProtKB-ARBA"/>
</dbReference>
<keyword evidence="7" id="KW-1015">Disulfide bond</keyword>
<dbReference type="InterPro" id="IPR000323">
    <property type="entry name" value="Cu2_ascorb_mOase_N"/>
</dbReference>
<evidence type="ECO:0000256" key="9">
    <source>
        <dbReference type="PROSITE-ProRule" id="PRU00042"/>
    </source>
</evidence>
<feature type="domain" description="C2H2-type" evidence="12">
    <location>
        <begin position="73"/>
        <end position="101"/>
    </location>
</feature>
<dbReference type="Gene3D" id="3.30.160.60">
    <property type="entry name" value="Classic Zinc Finger"/>
    <property type="match status" value="12"/>
</dbReference>
<dbReference type="Pfam" id="PF00096">
    <property type="entry name" value="zf-C2H2"/>
    <property type="match status" value="11"/>
</dbReference>
<evidence type="ECO:0000256" key="11">
    <source>
        <dbReference type="SAM" id="Phobius"/>
    </source>
</evidence>
<feature type="domain" description="C2H2-type" evidence="12">
    <location>
        <begin position="131"/>
        <end position="159"/>
    </location>
</feature>
<protein>
    <recommendedName>
        <fullName evidence="16">DOMON domain-containing protein</fullName>
    </recommendedName>
</protein>
<feature type="domain" description="DOMON" evidence="13">
    <location>
        <begin position="797"/>
        <end position="915"/>
    </location>
</feature>
<evidence type="ECO:0000259" key="12">
    <source>
        <dbReference type="PROSITE" id="PS50157"/>
    </source>
</evidence>
<feature type="region of interest" description="Disordered" evidence="10">
    <location>
        <begin position="1291"/>
        <end position="1319"/>
    </location>
</feature>
<evidence type="ECO:0000313" key="15">
    <source>
        <dbReference type="Proteomes" id="UP001627154"/>
    </source>
</evidence>
<feature type="region of interest" description="Disordered" evidence="10">
    <location>
        <begin position="683"/>
        <end position="702"/>
    </location>
</feature>
<keyword evidence="4" id="KW-0560">Oxidoreductase</keyword>
<feature type="domain" description="C2H2-type" evidence="12">
    <location>
        <begin position="102"/>
        <end position="130"/>
    </location>
</feature>
<evidence type="ECO:0008006" key="16">
    <source>
        <dbReference type="Google" id="ProtNLM"/>
    </source>
</evidence>
<evidence type="ECO:0000256" key="10">
    <source>
        <dbReference type="SAM" id="MobiDB-lite"/>
    </source>
</evidence>
<keyword evidence="3" id="KW-0479">Metal-binding</keyword>
<dbReference type="InterPro" id="IPR036939">
    <property type="entry name" value="Cu2_ascorb_mOase_N_sf"/>
</dbReference>
<dbReference type="SUPFAM" id="SSF49344">
    <property type="entry name" value="CBD9-like"/>
    <property type="match status" value="1"/>
</dbReference>
<gene>
    <name evidence="14" type="ORF">TKK_017841</name>
</gene>
<feature type="domain" description="C2H2-type" evidence="12">
    <location>
        <begin position="160"/>
        <end position="188"/>
    </location>
</feature>
<keyword evidence="11" id="KW-0812">Transmembrane</keyword>
<dbReference type="GO" id="GO:0008270">
    <property type="term" value="F:zinc ion binding"/>
    <property type="evidence" value="ECO:0007669"/>
    <property type="project" value="UniProtKB-KW"/>
</dbReference>
<reference evidence="14 15" key="1">
    <citation type="journal article" date="2024" name="bioRxiv">
        <title>A reference genome for Trichogramma kaykai: A tiny desert-dwelling parasitoid wasp with competing sex-ratio distorters.</title>
        <authorList>
            <person name="Culotta J."/>
            <person name="Lindsey A.R."/>
        </authorList>
    </citation>
    <scope>NUCLEOTIDE SEQUENCE [LARGE SCALE GENOMIC DNA]</scope>
    <source>
        <strain evidence="14 15">KSX58</strain>
    </source>
</reference>